<comment type="caution">
    <text evidence="2">The sequence shown here is derived from an EMBL/GenBank/DDBJ whole genome shotgun (WGS) entry which is preliminary data.</text>
</comment>
<keyword evidence="3" id="KW-1185">Reference proteome</keyword>
<protein>
    <submittedName>
        <fullName evidence="2">Uncharacterized protein</fullName>
    </submittedName>
</protein>
<feature type="region of interest" description="Disordered" evidence="1">
    <location>
        <begin position="58"/>
        <end position="124"/>
    </location>
</feature>
<feature type="compositionally biased region" description="Polar residues" evidence="1">
    <location>
        <begin position="92"/>
        <end position="107"/>
    </location>
</feature>
<sequence length="162" mass="18156">MDSSGHFNTSQTYYGYKAVEILDPAFTECLAKVNSSPSHPPAKRLQSHIIHNTPRNFQPTLTTIPPALPNPSHTRPALNQEVGPSPIPQPRNSPMVISQQPQPVASTSRRREELSPFPFPASPVFQHWDQWPIQATREYPNTESYNQDGVASLFRRVSKNSS</sequence>
<evidence type="ECO:0000313" key="2">
    <source>
        <dbReference type="EMBL" id="MBW0540436.1"/>
    </source>
</evidence>
<accession>A0A9Q3FHN5</accession>
<dbReference type="AlphaFoldDB" id="A0A9Q3FHN5"/>
<name>A0A9Q3FHN5_9BASI</name>
<dbReference type="EMBL" id="AVOT02045099">
    <property type="protein sequence ID" value="MBW0540436.1"/>
    <property type="molecule type" value="Genomic_DNA"/>
</dbReference>
<reference evidence="2" key="1">
    <citation type="submission" date="2021-03" db="EMBL/GenBank/DDBJ databases">
        <title>Draft genome sequence of rust myrtle Austropuccinia psidii MF-1, a brazilian biotype.</title>
        <authorList>
            <person name="Quecine M.C."/>
            <person name="Pachon D.M.R."/>
            <person name="Bonatelli M.L."/>
            <person name="Correr F.H."/>
            <person name="Franceschini L.M."/>
            <person name="Leite T.F."/>
            <person name="Margarido G.R.A."/>
            <person name="Almeida C.A."/>
            <person name="Ferrarezi J.A."/>
            <person name="Labate C.A."/>
        </authorList>
    </citation>
    <scope>NUCLEOTIDE SEQUENCE</scope>
    <source>
        <strain evidence="2">MF-1</strain>
    </source>
</reference>
<dbReference type="Proteomes" id="UP000765509">
    <property type="component" value="Unassembled WGS sequence"/>
</dbReference>
<evidence type="ECO:0000256" key="1">
    <source>
        <dbReference type="SAM" id="MobiDB-lite"/>
    </source>
</evidence>
<gene>
    <name evidence="2" type="ORF">O181_080151</name>
</gene>
<organism evidence="2 3">
    <name type="scientific">Austropuccinia psidii MF-1</name>
    <dbReference type="NCBI Taxonomy" id="1389203"/>
    <lineage>
        <taxon>Eukaryota</taxon>
        <taxon>Fungi</taxon>
        <taxon>Dikarya</taxon>
        <taxon>Basidiomycota</taxon>
        <taxon>Pucciniomycotina</taxon>
        <taxon>Pucciniomycetes</taxon>
        <taxon>Pucciniales</taxon>
        <taxon>Sphaerophragmiaceae</taxon>
        <taxon>Austropuccinia</taxon>
    </lineage>
</organism>
<proteinExistence type="predicted"/>
<evidence type="ECO:0000313" key="3">
    <source>
        <dbReference type="Proteomes" id="UP000765509"/>
    </source>
</evidence>